<dbReference type="Gene3D" id="1.10.10.10">
    <property type="entry name" value="Winged helix-like DNA-binding domain superfamily/Winged helix DNA-binding domain"/>
    <property type="match status" value="1"/>
</dbReference>
<dbReference type="RefSeq" id="WP_074782809.1">
    <property type="nucleotide sequence ID" value="NZ_LHUR01000005.1"/>
</dbReference>
<keyword evidence="6" id="KW-1185">Reference proteome</keyword>
<dbReference type="PRINTS" id="PR00778">
    <property type="entry name" value="HTHARSR"/>
</dbReference>
<dbReference type="EMBL" id="LHUR01000005">
    <property type="protein sequence ID" value="KOA21389.1"/>
    <property type="molecule type" value="Genomic_DNA"/>
</dbReference>
<name>A0A0L6ZEH5_9CLOT</name>
<dbReference type="PATRIC" id="fig|1121318.3.peg.59"/>
<dbReference type="InterPro" id="IPR011991">
    <property type="entry name" value="ArsR-like_HTH"/>
</dbReference>
<dbReference type="STRING" id="36844.SAMN04488501_105166"/>
<feature type="domain" description="HTH arsR-type" evidence="4">
    <location>
        <begin position="3"/>
        <end position="92"/>
    </location>
</feature>
<dbReference type="InterPro" id="IPR001845">
    <property type="entry name" value="HTH_ArsR_DNA-bd_dom"/>
</dbReference>
<sequence length="92" mass="10301">MDNDMESFFEASELLKAIAHPVRLCIIAGLLEKGCCNVTTMQSCLEIPQPTVSRHLQKLKSLGIIEGERNGLEIHYKVVDPRVIDIINLLVK</sequence>
<dbReference type="PANTHER" id="PTHR43132:SF2">
    <property type="entry name" value="ARSENICAL RESISTANCE OPERON REPRESSOR ARSR-RELATED"/>
    <property type="match status" value="1"/>
</dbReference>
<dbReference type="NCBIfam" id="NF033788">
    <property type="entry name" value="HTH_metalloreg"/>
    <property type="match status" value="1"/>
</dbReference>
<evidence type="ECO:0000256" key="1">
    <source>
        <dbReference type="ARBA" id="ARBA00023015"/>
    </source>
</evidence>
<evidence type="ECO:0000256" key="2">
    <source>
        <dbReference type="ARBA" id="ARBA00023125"/>
    </source>
</evidence>
<keyword evidence="1" id="KW-0805">Transcription regulation</keyword>
<dbReference type="InterPro" id="IPR036390">
    <property type="entry name" value="WH_DNA-bd_sf"/>
</dbReference>
<accession>A0A0L6ZEH5</accession>
<dbReference type="InterPro" id="IPR036388">
    <property type="entry name" value="WH-like_DNA-bd_sf"/>
</dbReference>
<dbReference type="GO" id="GO:0003700">
    <property type="term" value="F:DNA-binding transcription factor activity"/>
    <property type="evidence" value="ECO:0007669"/>
    <property type="project" value="InterPro"/>
</dbReference>
<organism evidence="5 6">
    <name type="scientific">Clostridium homopropionicum DSM 5847</name>
    <dbReference type="NCBI Taxonomy" id="1121318"/>
    <lineage>
        <taxon>Bacteria</taxon>
        <taxon>Bacillati</taxon>
        <taxon>Bacillota</taxon>
        <taxon>Clostridia</taxon>
        <taxon>Eubacteriales</taxon>
        <taxon>Clostridiaceae</taxon>
        <taxon>Clostridium</taxon>
    </lineage>
</organism>
<comment type="caution">
    <text evidence="5">The sequence shown here is derived from an EMBL/GenBank/DDBJ whole genome shotgun (WGS) entry which is preliminary data.</text>
</comment>
<keyword evidence="3" id="KW-0804">Transcription</keyword>
<dbReference type="SUPFAM" id="SSF46785">
    <property type="entry name" value="Winged helix' DNA-binding domain"/>
    <property type="match status" value="1"/>
</dbReference>
<keyword evidence="2" id="KW-0238">DNA-binding</keyword>
<evidence type="ECO:0000313" key="5">
    <source>
        <dbReference type="EMBL" id="KOA21389.1"/>
    </source>
</evidence>
<dbReference type="AlphaFoldDB" id="A0A0L6ZEH5"/>
<dbReference type="CDD" id="cd00090">
    <property type="entry name" value="HTH_ARSR"/>
    <property type="match status" value="1"/>
</dbReference>
<dbReference type="PANTHER" id="PTHR43132">
    <property type="entry name" value="ARSENICAL RESISTANCE OPERON REPRESSOR ARSR-RELATED"/>
    <property type="match status" value="1"/>
</dbReference>
<dbReference type="InterPro" id="IPR051011">
    <property type="entry name" value="Metal_resp_trans_reg"/>
</dbReference>
<dbReference type="PROSITE" id="PS50987">
    <property type="entry name" value="HTH_ARSR_2"/>
    <property type="match status" value="1"/>
</dbReference>
<reference evidence="6" key="1">
    <citation type="submission" date="2015-08" db="EMBL/GenBank/DDBJ databases">
        <title>Genome sequence of the strict anaerobe Clostridium homopropionicum LuHBu1 (DSM 5847T).</title>
        <authorList>
            <person name="Poehlein A."/>
            <person name="Beck M."/>
            <person name="Schiel-Bengelsdorf B."/>
            <person name="Bengelsdorf F.R."/>
            <person name="Daniel R."/>
            <person name="Duerre P."/>
        </authorList>
    </citation>
    <scope>NUCLEOTIDE SEQUENCE [LARGE SCALE GENOMIC DNA]</scope>
    <source>
        <strain evidence="6">DSM 5847</strain>
    </source>
</reference>
<gene>
    <name evidence="5" type="primary">pagR</name>
    <name evidence="5" type="ORF">CLHOM_00600</name>
</gene>
<protein>
    <submittedName>
        <fullName evidence="5">Transcriptional repressor PagR</fullName>
    </submittedName>
</protein>
<evidence type="ECO:0000256" key="3">
    <source>
        <dbReference type="ARBA" id="ARBA00023163"/>
    </source>
</evidence>
<dbReference type="Pfam" id="PF12840">
    <property type="entry name" value="HTH_20"/>
    <property type="match status" value="1"/>
</dbReference>
<evidence type="ECO:0000313" key="6">
    <source>
        <dbReference type="Proteomes" id="UP000037043"/>
    </source>
</evidence>
<proteinExistence type="predicted"/>
<dbReference type="SMART" id="SM00418">
    <property type="entry name" value="HTH_ARSR"/>
    <property type="match status" value="1"/>
</dbReference>
<dbReference type="Proteomes" id="UP000037043">
    <property type="component" value="Unassembled WGS sequence"/>
</dbReference>
<dbReference type="GO" id="GO:0003677">
    <property type="term" value="F:DNA binding"/>
    <property type="evidence" value="ECO:0007669"/>
    <property type="project" value="UniProtKB-KW"/>
</dbReference>
<evidence type="ECO:0000259" key="4">
    <source>
        <dbReference type="PROSITE" id="PS50987"/>
    </source>
</evidence>